<protein>
    <submittedName>
        <fullName evidence="1">Uncharacterized protein</fullName>
    </submittedName>
</protein>
<keyword evidence="2" id="KW-1185">Reference proteome</keyword>
<sequence length="220" mass="25949">MAHFFGLSDEILSFIITILVTSADGAIHLAQLSATLVFMAENKQDLNERLEMWRAALEQKEMRMLRCMCGHTRLDRIRNEDFRARLGVARISDKISEGRLRWFGHVRRRQMTTLVRRVETSQWRGRGAEIDDNLATLKVIKLQNLKVVRDLLTRKEKLRDSQGQVYGKRWILVWKLFRKKDSSRHAKSWRLRRPGSSDLHFLDSLAPREGRELVLRDTRR</sequence>
<accession>A0ACB9ICD1</accession>
<reference evidence="2" key="1">
    <citation type="journal article" date="2022" name="Mol. Ecol. Resour.">
        <title>The genomes of chicory, endive, great burdock and yacon provide insights into Asteraceae palaeo-polyploidization history and plant inulin production.</title>
        <authorList>
            <person name="Fan W."/>
            <person name="Wang S."/>
            <person name="Wang H."/>
            <person name="Wang A."/>
            <person name="Jiang F."/>
            <person name="Liu H."/>
            <person name="Zhao H."/>
            <person name="Xu D."/>
            <person name="Zhang Y."/>
        </authorList>
    </citation>
    <scope>NUCLEOTIDE SEQUENCE [LARGE SCALE GENOMIC DNA]</scope>
    <source>
        <strain evidence="2">cv. Yunnan</strain>
    </source>
</reference>
<proteinExistence type="predicted"/>
<comment type="caution">
    <text evidence="1">The sequence shown here is derived from an EMBL/GenBank/DDBJ whole genome shotgun (WGS) entry which is preliminary data.</text>
</comment>
<dbReference type="Proteomes" id="UP001056120">
    <property type="component" value="Linkage Group LG08"/>
</dbReference>
<name>A0ACB9ICD1_9ASTR</name>
<evidence type="ECO:0000313" key="1">
    <source>
        <dbReference type="EMBL" id="KAI3805747.1"/>
    </source>
</evidence>
<reference evidence="1 2" key="2">
    <citation type="journal article" date="2022" name="Mol. Ecol. Resour.">
        <title>The genomes of chicory, endive, great burdock and yacon provide insights into Asteraceae paleo-polyploidization history and plant inulin production.</title>
        <authorList>
            <person name="Fan W."/>
            <person name="Wang S."/>
            <person name="Wang H."/>
            <person name="Wang A."/>
            <person name="Jiang F."/>
            <person name="Liu H."/>
            <person name="Zhao H."/>
            <person name="Xu D."/>
            <person name="Zhang Y."/>
        </authorList>
    </citation>
    <scope>NUCLEOTIDE SEQUENCE [LARGE SCALE GENOMIC DNA]</scope>
    <source>
        <strain evidence="2">cv. Yunnan</strain>
        <tissue evidence="1">Leaves</tissue>
    </source>
</reference>
<gene>
    <name evidence="1" type="ORF">L1987_21632</name>
</gene>
<dbReference type="EMBL" id="CM042025">
    <property type="protein sequence ID" value="KAI3805747.1"/>
    <property type="molecule type" value="Genomic_DNA"/>
</dbReference>
<evidence type="ECO:0000313" key="2">
    <source>
        <dbReference type="Proteomes" id="UP001056120"/>
    </source>
</evidence>
<organism evidence="1 2">
    <name type="scientific">Smallanthus sonchifolius</name>
    <dbReference type="NCBI Taxonomy" id="185202"/>
    <lineage>
        <taxon>Eukaryota</taxon>
        <taxon>Viridiplantae</taxon>
        <taxon>Streptophyta</taxon>
        <taxon>Embryophyta</taxon>
        <taxon>Tracheophyta</taxon>
        <taxon>Spermatophyta</taxon>
        <taxon>Magnoliopsida</taxon>
        <taxon>eudicotyledons</taxon>
        <taxon>Gunneridae</taxon>
        <taxon>Pentapetalae</taxon>
        <taxon>asterids</taxon>
        <taxon>campanulids</taxon>
        <taxon>Asterales</taxon>
        <taxon>Asteraceae</taxon>
        <taxon>Asteroideae</taxon>
        <taxon>Heliantheae alliance</taxon>
        <taxon>Millerieae</taxon>
        <taxon>Smallanthus</taxon>
    </lineage>
</organism>